<dbReference type="EMBL" id="NTKD01000066">
    <property type="protein sequence ID" value="PDH36540.1"/>
    <property type="molecule type" value="Genomic_DNA"/>
</dbReference>
<keyword evidence="6 9" id="KW-0822">Tryptophan biosynthesis</keyword>
<dbReference type="GO" id="GO:0004640">
    <property type="term" value="F:phosphoribosylanthranilate isomerase activity"/>
    <property type="evidence" value="ECO:0007669"/>
    <property type="project" value="UniProtKB-UniRule"/>
</dbReference>
<feature type="domain" description="N-(5'phosphoribosyl) anthranilate isomerase (PRAI)" evidence="10">
    <location>
        <begin position="9"/>
        <end position="206"/>
    </location>
</feature>
<dbReference type="HAMAP" id="MF_00135">
    <property type="entry name" value="PRAI"/>
    <property type="match status" value="1"/>
</dbReference>
<keyword evidence="8 9" id="KW-0413">Isomerase</keyword>
<dbReference type="Gene3D" id="3.20.20.70">
    <property type="entry name" value="Aldolase class I"/>
    <property type="match status" value="1"/>
</dbReference>
<dbReference type="PANTHER" id="PTHR42894:SF1">
    <property type="entry name" value="N-(5'-PHOSPHORIBOSYL)ANTHRANILATE ISOMERASE"/>
    <property type="match status" value="1"/>
</dbReference>
<name>A0A2A5WJ47_9GAMM</name>
<dbReference type="CDD" id="cd00405">
    <property type="entry name" value="PRAI"/>
    <property type="match status" value="1"/>
</dbReference>
<evidence type="ECO:0000256" key="4">
    <source>
        <dbReference type="ARBA" id="ARBA00022272"/>
    </source>
</evidence>
<dbReference type="UniPathway" id="UPA00035">
    <property type="reaction ID" value="UER00042"/>
</dbReference>
<keyword evidence="7 9" id="KW-0057">Aromatic amino acid biosynthesis</keyword>
<sequence>MTVARTRIKFCGLTHVADVAAAVGAGADALGFNLFEGSRRFVSPDSLEVLTRAVPAFVVRVGVLVNPDRALVSAVLSHLELLQFHGDETAEFCASFGRPYMKAVRVASTSDALPLARMYPDARAILIDKLSVKQGEGVVYGGSGETMTWERVVSKTPMVLAGGLDPDNVGAAISTVRPFAVDVASGIEHKDETAGRKSTEAMNDFIAAVRQADMEN</sequence>
<evidence type="ECO:0000256" key="2">
    <source>
        <dbReference type="ARBA" id="ARBA00004664"/>
    </source>
</evidence>
<evidence type="ECO:0000256" key="1">
    <source>
        <dbReference type="ARBA" id="ARBA00001164"/>
    </source>
</evidence>
<comment type="caution">
    <text evidence="11">The sequence shown here is derived from an EMBL/GenBank/DDBJ whole genome shotgun (WGS) entry which is preliminary data.</text>
</comment>
<organism evidence="11 12">
    <name type="scientific">OM182 bacterium MED-G24</name>
    <dbReference type="NCBI Taxonomy" id="1986255"/>
    <lineage>
        <taxon>Bacteria</taxon>
        <taxon>Pseudomonadati</taxon>
        <taxon>Pseudomonadota</taxon>
        <taxon>Gammaproteobacteria</taxon>
        <taxon>OMG group</taxon>
        <taxon>OM182 clade</taxon>
    </lineage>
</organism>
<dbReference type="InterPro" id="IPR001240">
    <property type="entry name" value="PRAI_dom"/>
</dbReference>
<evidence type="ECO:0000313" key="12">
    <source>
        <dbReference type="Proteomes" id="UP000219327"/>
    </source>
</evidence>
<keyword evidence="5 9" id="KW-0028">Amino-acid biosynthesis</keyword>
<protein>
    <recommendedName>
        <fullName evidence="4 9">N-(5'-phosphoribosyl)anthranilate isomerase</fullName>
        <shortName evidence="9">PRAI</shortName>
        <ecNumber evidence="3 9">5.3.1.24</ecNumber>
    </recommendedName>
</protein>
<dbReference type="Pfam" id="PF00697">
    <property type="entry name" value="PRAI"/>
    <property type="match status" value="1"/>
</dbReference>
<reference evidence="11 12" key="1">
    <citation type="submission" date="2017-08" db="EMBL/GenBank/DDBJ databases">
        <title>Fine stratification of microbial communities through a metagenomic profile of the photic zone.</title>
        <authorList>
            <person name="Haro-Moreno J.M."/>
            <person name="Lopez-Perez M."/>
            <person name="De La Torre J."/>
            <person name="Picazo A."/>
            <person name="Camacho A."/>
            <person name="Rodriguez-Valera F."/>
        </authorList>
    </citation>
    <scope>NUCLEOTIDE SEQUENCE [LARGE SCALE GENOMIC DNA]</scope>
    <source>
        <strain evidence="11">MED-G24</strain>
    </source>
</reference>
<evidence type="ECO:0000256" key="8">
    <source>
        <dbReference type="ARBA" id="ARBA00023235"/>
    </source>
</evidence>
<proteinExistence type="inferred from homology"/>
<comment type="catalytic activity">
    <reaction evidence="1 9">
        <text>N-(5-phospho-beta-D-ribosyl)anthranilate = 1-(2-carboxyphenylamino)-1-deoxy-D-ribulose 5-phosphate</text>
        <dbReference type="Rhea" id="RHEA:21540"/>
        <dbReference type="ChEBI" id="CHEBI:18277"/>
        <dbReference type="ChEBI" id="CHEBI:58613"/>
        <dbReference type="EC" id="5.3.1.24"/>
    </reaction>
</comment>
<accession>A0A2A5WJ47</accession>
<dbReference type="PANTHER" id="PTHR42894">
    <property type="entry name" value="N-(5'-PHOSPHORIBOSYL)ANTHRANILATE ISOMERASE"/>
    <property type="match status" value="1"/>
</dbReference>
<evidence type="ECO:0000313" key="11">
    <source>
        <dbReference type="EMBL" id="PDH36540.1"/>
    </source>
</evidence>
<dbReference type="GO" id="GO:0000162">
    <property type="term" value="P:L-tryptophan biosynthetic process"/>
    <property type="evidence" value="ECO:0007669"/>
    <property type="project" value="UniProtKB-UniRule"/>
</dbReference>
<dbReference type="InterPro" id="IPR013785">
    <property type="entry name" value="Aldolase_TIM"/>
</dbReference>
<evidence type="ECO:0000256" key="6">
    <source>
        <dbReference type="ARBA" id="ARBA00022822"/>
    </source>
</evidence>
<evidence type="ECO:0000256" key="9">
    <source>
        <dbReference type="HAMAP-Rule" id="MF_00135"/>
    </source>
</evidence>
<evidence type="ECO:0000256" key="5">
    <source>
        <dbReference type="ARBA" id="ARBA00022605"/>
    </source>
</evidence>
<evidence type="ECO:0000259" key="10">
    <source>
        <dbReference type="Pfam" id="PF00697"/>
    </source>
</evidence>
<gene>
    <name evidence="9" type="primary">trpF</name>
    <name evidence="11" type="ORF">CNE99_09530</name>
</gene>
<comment type="pathway">
    <text evidence="2 9">Amino-acid biosynthesis; L-tryptophan biosynthesis; L-tryptophan from chorismate: step 3/5.</text>
</comment>
<dbReference type="AlphaFoldDB" id="A0A2A5WJ47"/>
<dbReference type="InterPro" id="IPR011060">
    <property type="entry name" value="RibuloseP-bd_barrel"/>
</dbReference>
<dbReference type="SUPFAM" id="SSF51366">
    <property type="entry name" value="Ribulose-phoshate binding barrel"/>
    <property type="match status" value="1"/>
</dbReference>
<evidence type="ECO:0000256" key="7">
    <source>
        <dbReference type="ARBA" id="ARBA00023141"/>
    </source>
</evidence>
<evidence type="ECO:0000256" key="3">
    <source>
        <dbReference type="ARBA" id="ARBA00012572"/>
    </source>
</evidence>
<dbReference type="EC" id="5.3.1.24" evidence="3 9"/>
<dbReference type="Proteomes" id="UP000219327">
    <property type="component" value="Unassembled WGS sequence"/>
</dbReference>
<dbReference type="InterPro" id="IPR044643">
    <property type="entry name" value="TrpF_fam"/>
</dbReference>
<comment type="similarity">
    <text evidence="9">Belongs to the TrpF family.</text>
</comment>